<dbReference type="Gene3D" id="3.30.70.270">
    <property type="match status" value="1"/>
</dbReference>
<dbReference type="InterPro" id="IPR000477">
    <property type="entry name" value="RT_dom"/>
</dbReference>
<dbReference type="Pfam" id="PF00078">
    <property type="entry name" value="RVT_1"/>
    <property type="match status" value="1"/>
</dbReference>
<dbReference type="GO" id="GO:0071897">
    <property type="term" value="P:DNA biosynthetic process"/>
    <property type="evidence" value="ECO:0007669"/>
    <property type="project" value="UniProtKB-ARBA"/>
</dbReference>
<organism evidence="2 3">
    <name type="scientific">Aphis gossypii</name>
    <name type="common">Cotton aphid</name>
    <dbReference type="NCBI Taxonomy" id="80765"/>
    <lineage>
        <taxon>Eukaryota</taxon>
        <taxon>Metazoa</taxon>
        <taxon>Ecdysozoa</taxon>
        <taxon>Arthropoda</taxon>
        <taxon>Hexapoda</taxon>
        <taxon>Insecta</taxon>
        <taxon>Pterygota</taxon>
        <taxon>Neoptera</taxon>
        <taxon>Paraneoptera</taxon>
        <taxon>Hemiptera</taxon>
        <taxon>Sternorrhyncha</taxon>
        <taxon>Aphidomorpha</taxon>
        <taxon>Aphidoidea</taxon>
        <taxon>Aphididae</taxon>
        <taxon>Aphidini</taxon>
        <taxon>Aphis</taxon>
        <taxon>Aphis</taxon>
    </lineage>
</organism>
<name>A0A9P0NNK1_APHGO</name>
<dbReference type="PANTHER" id="PTHR24559">
    <property type="entry name" value="TRANSPOSON TY3-I GAG-POL POLYPROTEIN"/>
    <property type="match status" value="1"/>
</dbReference>
<sequence length="458" mass="52817">MSKIIKINDDHNIKIDIKDSNTIKSIFESYKPGENVAGDGNYGIYAVCNALNDNKLNKITSIADILQLFNITQLPNYWMSDDELAAIADYYNHDNYIYNDTNKTAIIYQKKNYNNRPAIVLYNVNNNTHWVPGTRTDKPSNKIPHKHIIINDVLPLQKLINNIKKNNSISNDTLPNDFIDIKKPLNNNNNIKSVNTYTKISNTITNNYDDKETLMDNEGTVINISQHLDKYQHKKIVELLKKFIHLFTTDTSYIKCANIDPCEIKLKQNYTDPKFNTPRRVSPQQREELKIQLDKLLNANIIRPITSKFAAPAFSVKKKEKRSYRLVVSYKELNDRVETDQYPLPRTTDLLRALEGSKYFSSLDLNSGFFQLPVKEEDQDKLAFTSCHGLFTFTRIPQGQKVSSSIFQRKLNEAFSELLYKSLVIYIDDLASYGKDFEQALNNLNNALLIMDKLNFSL</sequence>
<dbReference type="InterPro" id="IPR043128">
    <property type="entry name" value="Rev_trsase/Diguanyl_cyclase"/>
</dbReference>
<dbReference type="Gene3D" id="3.10.10.10">
    <property type="entry name" value="HIV Type 1 Reverse Transcriptase, subunit A, domain 1"/>
    <property type="match status" value="1"/>
</dbReference>
<dbReference type="SUPFAM" id="SSF56672">
    <property type="entry name" value="DNA/RNA polymerases"/>
    <property type="match status" value="1"/>
</dbReference>
<dbReference type="PANTHER" id="PTHR24559:SF435">
    <property type="entry name" value="RIBONUCLEASE H"/>
    <property type="match status" value="1"/>
</dbReference>
<accession>A0A9P0NNK1</accession>
<reference evidence="2" key="2">
    <citation type="submission" date="2022-10" db="EMBL/GenBank/DDBJ databases">
        <authorList>
            <consortium name="ENA_rothamsted_submissions"/>
            <consortium name="culmorum"/>
            <person name="King R."/>
        </authorList>
    </citation>
    <scope>NUCLEOTIDE SEQUENCE</scope>
</reference>
<dbReference type="InterPro" id="IPR043502">
    <property type="entry name" value="DNA/RNA_pol_sf"/>
</dbReference>
<protein>
    <recommendedName>
        <fullName evidence="1">Reverse transcriptase domain-containing protein</fullName>
    </recommendedName>
</protein>
<dbReference type="PROSITE" id="PS50878">
    <property type="entry name" value="RT_POL"/>
    <property type="match status" value="1"/>
</dbReference>
<evidence type="ECO:0000259" key="1">
    <source>
        <dbReference type="PROSITE" id="PS50878"/>
    </source>
</evidence>
<keyword evidence="3" id="KW-1185">Reference proteome</keyword>
<dbReference type="AlphaFoldDB" id="A0A9P0NNK1"/>
<reference evidence="2" key="1">
    <citation type="submission" date="2022-02" db="EMBL/GenBank/DDBJ databases">
        <authorList>
            <person name="King R."/>
        </authorList>
    </citation>
    <scope>NUCLEOTIDE SEQUENCE</scope>
</reference>
<evidence type="ECO:0000313" key="3">
    <source>
        <dbReference type="Proteomes" id="UP001154329"/>
    </source>
</evidence>
<dbReference type="EMBL" id="OU899036">
    <property type="protein sequence ID" value="CAH1733049.1"/>
    <property type="molecule type" value="Genomic_DNA"/>
</dbReference>
<gene>
    <name evidence="2" type="ORF">APHIGO_LOCUS9430</name>
</gene>
<dbReference type="CDD" id="cd01647">
    <property type="entry name" value="RT_LTR"/>
    <property type="match status" value="1"/>
</dbReference>
<proteinExistence type="predicted"/>
<dbReference type="InterPro" id="IPR053134">
    <property type="entry name" value="RNA-dir_DNA_polymerase"/>
</dbReference>
<feature type="domain" description="Reverse transcriptase" evidence="1">
    <location>
        <begin position="298"/>
        <end position="458"/>
    </location>
</feature>
<evidence type="ECO:0000313" key="2">
    <source>
        <dbReference type="EMBL" id="CAH1733049.1"/>
    </source>
</evidence>
<dbReference type="Proteomes" id="UP001154329">
    <property type="component" value="Chromosome 3"/>
</dbReference>